<proteinExistence type="predicted"/>
<reference evidence="3" key="1">
    <citation type="submission" date="2023-02" db="EMBL/GenBank/DDBJ databases">
        <title>Genome of toxic invasive species Heracleum sosnowskyi carries increased number of genes despite the absence of recent whole-genome duplications.</title>
        <authorList>
            <person name="Schelkunov M."/>
            <person name="Shtratnikova V."/>
            <person name="Makarenko M."/>
            <person name="Klepikova A."/>
            <person name="Omelchenko D."/>
            <person name="Novikova G."/>
            <person name="Obukhova E."/>
            <person name="Bogdanov V."/>
            <person name="Penin A."/>
            <person name="Logacheva M."/>
        </authorList>
    </citation>
    <scope>NUCLEOTIDE SEQUENCE</scope>
    <source>
        <strain evidence="3">Hsosn_3</strain>
        <tissue evidence="3">Leaf</tissue>
    </source>
</reference>
<evidence type="ECO:0000313" key="4">
    <source>
        <dbReference type="Proteomes" id="UP001237642"/>
    </source>
</evidence>
<dbReference type="AlphaFoldDB" id="A0AAD8HSB0"/>
<dbReference type="Gene3D" id="1.25.40.20">
    <property type="entry name" value="Ankyrin repeat-containing domain"/>
    <property type="match status" value="1"/>
</dbReference>
<dbReference type="EMBL" id="JAUIZM010000008">
    <property type="protein sequence ID" value="KAK1371789.1"/>
    <property type="molecule type" value="Genomic_DNA"/>
</dbReference>
<reference evidence="3" key="2">
    <citation type="submission" date="2023-05" db="EMBL/GenBank/DDBJ databases">
        <authorList>
            <person name="Schelkunov M.I."/>
        </authorList>
    </citation>
    <scope>NUCLEOTIDE SEQUENCE</scope>
    <source>
        <strain evidence="3">Hsosn_3</strain>
        <tissue evidence="3">Leaf</tissue>
    </source>
</reference>
<protein>
    <recommendedName>
        <fullName evidence="5">Ankyrin repeat-containing protein</fullName>
    </recommendedName>
</protein>
<feature type="repeat" description="ANK" evidence="1">
    <location>
        <begin position="65"/>
        <end position="97"/>
    </location>
</feature>
<evidence type="ECO:0000256" key="2">
    <source>
        <dbReference type="SAM" id="MobiDB-lite"/>
    </source>
</evidence>
<dbReference type="SUPFAM" id="SSF48403">
    <property type="entry name" value="Ankyrin repeat"/>
    <property type="match status" value="1"/>
</dbReference>
<dbReference type="InterPro" id="IPR002110">
    <property type="entry name" value="Ankyrin_rpt"/>
</dbReference>
<gene>
    <name evidence="3" type="ORF">POM88_037881</name>
</gene>
<evidence type="ECO:0000256" key="1">
    <source>
        <dbReference type="PROSITE-ProRule" id="PRU00023"/>
    </source>
</evidence>
<name>A0AAD8HSB0_9APIA</name>
<keyword evidence="1" id="KW-0040">ANK repeat</keyword>
<dbReference type="SMART" id="SM00248">
    <property type="entry name" value="ANK"/>
    <property type="match status" value="2"/>
</dbReference>
<dbReference type="InterPro" id="IPR036770">
    <property type="entry name" value="Ankyrin_rpt-contain_sf"/>
</dbReference>
<comment type="caution">
    <text evidence="3">The sequence shown here is derived from an EMBL/GenBank/DDBJ whole genome shotgun (WGS) entry which is preliminary data.</text>
</comment>
<evidence type="ECO:0000313" key="3">
    <source>
        <dbReference type="EMBL" id="KAK1371789.1"/>
    </source>
</evidence>
<dbReference type="PROSITE" id="PS50088">
    <property type="entry name" value="ANK_REPEAT"/>
    <property type="match status" value="1"/>
</dbReference>
<feature type="region of interest" description="Disordered" evidence="2">
    <location>
        <begin position="170"/>
        <end position="189"/>
    </location>
</feature>
<organism evidence="3 4">
    <name type="scientific">Heracleum sosnowskyi</name>
    <dbReference type="NCBI Taxonomy" id="360622"/>
    <lineage>
        <taxon>Eukaryota</taxon>
        <taxon>Viridiplantae</taxon>
        <taxon>Streptophyta</taxon>
        <taxon>Embryophyta</taxon>
        <taxon>Tracheophyta</taxon>
        <taxon>Spermatophyta</taxon>
        <taxon>Magnoliopsida</taxon>
        <taxon>eudicotyledons</taxon>
        <taxon>Gunneridae</taxon>
        <taxon>Pentapetalae</taxon>
        <taxon>asterids</taxon>
        <taxon>campanulids</taxon>
        <taxon>Apiales</taxon>
        <taxon>Apiaceae</taxon>
        <taxon>Apioideae</taxon>
        <taxon>apioid superclade</taxon>
        <taxon>Tordylieae</taxon>
        <taxon>Tordyliinae</taxon>
        <taxon>Heracleum</taxon>
    </lineage>
</organism>
<dbReference type="PANTHER" id="PTHR24121:SF21">
    <property type="entry name" value="ANKYRIN REPEAT FAMILY PROTEIN"/>
    <property type="match status" value="1"/>
</dbReference>
<dbReference type="Proteomes" id="UP001237642">
    <property type="component" value="Unassembled WGS sequence"/>
</dbReference>
<feature type="compositionally biased region" description="Basic and acidic residues" evidence="2">
    <location>
        <begin position="170"/>
        <end position="185"/>
    </location>
</feature>
<dbReference type="PROSITE" id="PS50297">
    <property type="entry name" value="ANK_REP_REGION"/>
    <property type="match status" value="1"/>
</dbReference>
<dbReference type="Pfam" id="PF12796">
    <property type="entry name" value="Ank_2"/>
    <property type="match status" value="1"/>
</dbReference>
<accession>A0AAD8HSB0</accession>
<dbReference type="PANTHER" id="PTHR24121">
    <property type="entry name" value="NO MECHANORECEPTOR POTENTIAL C, ISOFORM D-RELATED"/>
    <property type="match status" value="1"/>
</dbReference>
<sequence length="204" mass="23041">MNLALYIAAKQGDVDGFIDALNASLSVIYNQMTPLKNTVHVAAIFANERFSCPPFRSLLSRRNRRGETALHMAAISGHLGIVEVLVRFQIDQMRKNSLLDVYVERNNGTLIGKFEERVVANEDGNTPLREALKNNHEKAAEENMEAMTSYRQRLTWMALKSAGAERKKLQKKLRSEKLNNSRPDEGEATLLNKPPFAVFVNRDL</sequence>
<keyword evidence="4" id="KW-1185">Reference proteome</keyword>
<evidence type="ECO:0008006" key="5">
    <source>
        <dbReference type="Google" id="ProtNLM"/>
    </source>
</evidence>